<dbReference type="Proteomes" id="UP000505325">
    <property type="component" value="Chromosome"/>
</dbReference>
<organism evidence="2 3">
    <name type="scientific">Paramixta manurensis</name>
    <dbReference type="NCBI Taxonomy" id="2740817"/>
    <lineage>
        <taxon>Bacteria</taxon>
        <taxon>Pseudomonadati</taxon>
        <taxon>Pseudomonadota</taxon>
        <taxon>Gammaproteobacteria</taxon>
        <taxon>Enterobacterales</taxon>
        <taxon>Erwiniaceae</taxon>
        <taxon>Paramixta</taxon>
    </lineage>
</organism>
<dbReference type="EMBL" id="CP054212">
    <property type="protein sequence ID" value="QKJ85526.1"/>
    <property type="molecule type" value="Genomic_DNA"/>
</dbReference>
<dbReference type="AlphaFoldDB" id="A0A6M8U4I6"/>
<accession>A0A6M8U4I6</accession>
<keyword evidence="3" id="KW-1185">Reference proteome</keyword>
<dbReference type="Pfam" id="PF10840">
    <property type="entry name" value="DUF2645"/>
    <property type="match status" value="1"/>
</dbReference>
<keyword evidence="1" id="KW-0472">Membrane</keyword>
<feature type="transmembrane region" description="Helical" evidence="1">
    <location>
        <begin position="7"/>
        <end position="25"/>
    </location>
</feature>
<dbReference type="KEGG" id="pmak:PMPD1_0551"/>
<proteinExistence type="predicted"/>
<evidence type="ECO:0000313" key="2">
    <source>
        <dbReference type="EMBL" id="QKJ85526.1"/>
    </source>
</evidence>
<name>A0A6M8U4I6_9GAMM</name>
<protein>
    <recommendedName>
        <fullName evidence="4">DUF2645 family protein</fullName>
    </recommendedName>
</protein>
<feature type="transmembrane region" description="Helical" evidence="1">
    <location>
        <begin position="79"/>
        <end position="97"/>
    </location>
</feature>
<evidence type="ECO:0000313" key="3">
    <source>
        <dbReference type="Proteomes" id="UP000505325"/>
    </source>
</evidence>
<dbReference type="InterPro" id="IPR022553">
    <property type="entry name" value="DUF2645"/>
</dbReference>
<keyword evidence="1" id="KW-1133">Transmembrane helix</keyword>
<reference evidence="2 3" key="1">
    <citation type="submission" date="2020-06" db="EMBL/GenBank/DDBJ databases">
        <title>Genome sequence of Paramixta manurensis strain PD-1.</title>
        <authorList>
            <person name="Lee C.W."/>
            <person name="Kim J."/>
        </authorList>
    </citation>
    <scope>NUCLEOTIDE SEQUENCE [LARGE SCALE GENOMIC DNA]</scope>
    <source>
        <strain evidence="2 3">PD-1</strain>
    </source>
</reference>
<gene>
    <name evidence="2" type="ORF">PMPD1_0551</name>
</gene>
<dbReference type="RefSeq" id="WP_173632609.1">
    <property type="nucleotide sequence ID" value="NZ_CP054212.1"/>
</dbReference>
<feature type="transmembrane region" description="Helical" evidence="1">
    <location>
        <begin position="52"/>
        <end position="72"/>
    </location>
</feature>
<evidence type="ECO:0000256" key="1">
    <source>
        <dbReference type="SAM" id="Phobius"/>
    </source>
</evidence>
<evidence type="ECO:0008006" key="4">
    <source>
        <dbReference type="Google" id="ProtNLM"/>
    </source>
</evidence>
<keyword evidence="1" id="KW-0812">Transmembrane</keyword>
<sequence length="105" mass="12857">MNWKKFTITTLWFLLSIFMIAYLSYFKEEQYIDGDEVKTLCDAYRIFMVDDIRAFTAPLTLMLLLPFIWLTLRKKHRTLYLIVMTVILFAFWYWRFFGRLQLCLA</sequence>